<keyword evidence="3" id="KW-0282">Flagellum</keyword>
<keyword evidence="3" id="KW-0966">Cell projection</keyword>
<reference evidence="3 4" key="1">
    <citation type="submission" date="2023-01" db="EMBL/GenBank/DDBJ databases">
        <title>Novel species of the genus Asticcacaulis isolated from rivers.</title>
        <authorList>
            <person name="Lu H."/>
        </authorList>
    </citation>
    <scope>NUCLEOTIDE SEQUENCE [LARGE SCALE GENOMIC DNA]</scope>
    <source>
        <strain evidence="3 4">LKC15W</strain>
    </source>
</reference>
<proteinExistence type="predicted"/>
<dbReference type="InterPro" id="IPR038610">
    <property type="entry name" value="FliK-like_C_sf"/>
</dbReference>
<dbReference type="GO" id="GO:0016740">
    <property type="term" value="F:transferase activity"/>
    <property type="evidence" value="ECO:0007669"/>
    <property type="project" value="UniProtKB-KW"/>
</dbReference>
<keyword evidence="3" id="KW-0808">Transferase</keyword>
<sequence length="510" mass="52436">MSFDAHNLIVPSAEGVLPGGSKSPEASIASKADIKARFDHILQSQSDAVTPATAETAIDMSVDAVKEIAPIVLFPDLAIIDETLSDVVADVLDVAADFLSVAPTVAEAVPAESDLMADAKLVTPVVTETEIKIETASDSNALSAIAPPATSQTQGPVQAPAPIRSETVAKAETTATDVSAPDLDLAAALMAAQLAASEEAGQAGVAEEAADADLDAVLKTLPPELAALVQATAKPAPKPVMTGQIKDEAAKTDIVSEDVLALSSEKVTGASEGTGKTATDPALSAVKDITATAEGADAAGDAALPAVATSTQASTAQTAQSDAQALLNSLSNRLNGATSASSASSAATAQAYVMSNQTADNIAALAANISKKMDGKTLRFDMELRPSDMGRVDVRMEINADGKLSAHLSFDSPVAETEFRGRQDDLRRQLEQSGFNLEDGSLSFSSRDQNPQSSGRDQDERPAVTSTAASEQFSRSQDMADELALNGWRPGMDGFDSFGGGERLALNVRV</sequence>
<organism evidence="3 4">
    <name type="scientific">Asticcacaulis machinosus</name>
    <dbReference type="NCBI Taxonomy" id="2984211"/>
    <lineage>
        <taxon>Bacteria</taxon>
        <taxon>Pseudomonadati</taxon>
        <taxon>Pseudomonadota</taxon>
        <taxon>Alphaproteobacteria</taxon>
        <taxon>Caulobacterales</taxon>
        <taxon>Caulobacteraceae</taxon>
        <taxon>Asticcacaulis</taxon>
    </lineage>
</organism>
<name>A0ABT5HJ34_9CAUL</name>
<evidence type="ECO:0000313" key="3">
    <source>
        <dbReference type="EMBL" id="MDC7676249.1"/>
    </source>
</evidence>
<keyword evidence="4" id="KW-1185">Reference proteome</keyword>
<comment type="caution">
    <text evidence="3">The sequence shown here is derived from an EMBL/GenBank/DDBJ whole genome shotgun (WGS) entry which is preliminary data.</text>
</comment>
<dbReference type="Gene3D" id="3.30.750.140">
    <property type="match status" value="1"/>
</dbReference>
<feature type="domain" description="Flagellar hook-length control protein-like C-terminal" evidence="2">
    <location>
        <begin position="371"/>
        <end position="450"/>
    </location>
</feature>
<feature type="compositionally biased region" description="Polar residues" evidence="1">
    <location>
        <begin position="442"/>
        <end position="455"/>
    </location>
</feature>
<dbReference type="Pfam" id="PF02120">
    <property type="entry name" value="Flg_hook"/>
    <property type="match status" value="1"/>
</dbReference>
<keyword evidence="3" id="KW-0969">Cilium</keyword>
<dbReference type="InterPro" id="IPR021136">
    <property type="entry name" value="Flagellar_hook_control-like_C"/>
</dbReference>
<evidence type="ECO:0000256" key="1">
    <source>
        <dbReference type="SAM" id="MobiDB-lite"/>
    </source>
</evidence>
<feature type="region of interest" description="Disordered" evidence="1">
    <location>
        <begin position="437"/>
        <end position="500"/>
    </location>
</feature>
<gene>
    <name evidence="3" type="ORF">PQU98_08915</name>
</gene>
<dbReference type="Proteomes" id="UP001218579">
    <property type="component" value="Unassembled WGS sequence"/>
</dbReference>
<evidence type="ECO:0000259" key="2">
    <source>
        <dbReference type="Pfam" id="PF02120"/>
    </source>
</evidence>
<dbReference type="RefSeq" id="WP_272744595.1">
    <property type="nucleotide sequence ID" value="NZ_JAQQKV010000002.1"/>
</dbReference>
<evidence type="ECO:0000313" key="4">
    <source>
        <dbReference type="Proteomes" id="UP001218579"/>
    </source>
</evidence>
<accession>A0ABT5HJ34</accession>
<dbReference type="EMBL" id="JAQQKV010000002">
    <property type="protein sequence ID" value="MDC7676249.1"/>
    <property type="molecule type" value="Genomic_DNA"/>
</dbReference>
<feature type="compositionally biased region" description="Polar residues" evidence="1">
    <location>
        <begin position="464"/>
        <end position="477"/>
    </location>
</feature>
<dbReference type="CDD" id="cd17470">
    <property type="entry name" value="T3SS_Flik_C"/>
    <property type="match status" value="1"/>
</dbReference>
<protein>
    <submittedName>
        <fullName evidence="3">Flagellar hook-length control protein FliK</fullName>
    </submittedName>
</protein>